<proteinExistence type="predicted"/>
<evidence type="ECO:0000256" key="1">
    <source>
        <dbReference type="SAM" id="MobiDB-lite"/>
    </source>
</evidence>
<reference evidence="2 3" key="1">
    <citation type="journal article" date="2015" name="Proc. Natl. Acad. Sci. U.S.A.">
        <title>The resurrection genome of Boea hygrometrica: A blueprint for survival of dehydration.</title>
        <authorList>
            <person name="Xiao L."/>
            <person name="Yang G."/>
            <person name="Zhang L."/>
            <person name="Yang X."/>
            <person name="Zhao S."/>
            <person name="Ji Z."/>
            <person name="Zhou Q."/>
            <person name="Hu M."/>
            <person name="Wang Y."/>
            <person name="Chen M."/>
            <person name="Xu Y."/>
            <person name="Jin H."/>
            <person name="Xiao X."/>
            <person name="Hu G."/>
            <person name="Bao F."/>
            <person name="Hu Y."/>
            <person name="Wan P."/>
            <person name="Li L."/>
            <person name="Deng X."/>
            <person name="Kuang T."/>
            <person name="Xiang C."/>
            <person name="Zhu J.K."/>
            <person name="Oliver M.J."/>
            <person name="He Y."/>
        </authorList>
    </citation>
    <scope>NUCLEOTIDE SEQUENCE [LARGE SCALE GENOMIC DNA]</scope>
    <source>
        <strain evidence="3">cv. XS01</strain>
    </source>
</reference>
<keyword evidence="3" id="KW-1185">Reference proteome</keyword>
<dbReference type="AlphaFoldDB" id="A0A2Z7BA65"/>
<accession>A0A2Z7BA65</accession>
<feature type="region of interest" description="Disordered" evidence="1">
    <location>
        <begin position="1"/>
        <end position="57"/>
    </location>
</feature>
<dbReference type="EMBL" id="KV010036">
    <property type="protein sequence ID" value="KZV28669.1"/>
    <property type="molecule type" value="Genomic_DNA"/>
</dbReference>
<evidence type="ECO:0000313" key="2">
    <source>
        <dbReference type="EMBL" id="KZV28669.1"/>
    </source>
</evidence>
<dbReference type="Proteomes" id="UP000250235">
    <property type="component" value="Unassembled WGS sequence"/>
</dbReference>
<protein>
    <submittedName>
        <fullName evidence="2">Uncharacterized protein</fullName>
    </submittedName>
</protein>
<evidence type="ECO:0000313" key="3">
    <source>
        <dbReference type="Proteomes" id="UP000250235"/>
    </source>
</evidence>
<sequence length="407" mass="45369">MHPRARRESMGTGSRSNAHRDVRTGRARQARNALRNVHSRCTRGPHDARRDMHAAGTRGPCDARRLRSEPVCHVLSVATVHQILGDLSCIYIEEFYYVYVSSSQHLENISFSYNVPSTVAKPLLFTVAYFFRLPAVNNSYGSKDSGNGFPSLRRFLLYHFRRLWKARRVNVKKLQCVVVRILADWFFCSEGGRSELFGTLVCWGSGSAPRRGRGRTKNKQPGDDQYEKLITVIDIHRGFKTTTLLALVPGSNRSYNNVGSSRSRKNSRIQIPSVHLRLEPSHGRFLAARTRASRLVRPCARRACTGRAATCKTSSRRGGGGCAHKRVRRACTPVHDVKAWVLAVGATPIGMCARGVPDRHATLFATCTRDARAAPTMPAVICTRQARVALAMHVAYALSVLMCDVVW</sequence>
<gene>
    <name evidence="2" type="ORF">F511_30682</name>
</gene>
<organism evidence="2 3">
    <name type="scientific">Dorcoceras hygrometricum</name>
    <dbReference type="NCBI Taxonomy" id="472368"/>
    <lineage>
        <taxon>Eukaryota</taxon>
        <taxon>Viridiplantae</taxon>
        <taxon>Streptophyta</taxon>
        <taxon>Embryophyta</taxon>
        <taxon>Tracheophyta</taxon>
        <taxon>Spermatophyta</taxon>
        <taxon>Magnoliopsida</taxon>
        <taxon>eudicotyledons</taxon>
        <taxon>Gunneridae</taxon>
        <taxon>Pentapetalae</taxon>
        <taxon>asterids</taxon>
        <taxon>lamiids</taxon>
        <taxon>Lamiales</taxon>
        <taxon>Gesneriaceae</taxon>
        <taxon>Didymocarpoideae</taxon>
        <taxon>Trichosporeae</taxon>
        <taxon>Loxocarpinae</taxon>
        <taxon>Dorcoceras</taxon>
    </lineage>
</organism>
<feature type="compositionally biased region" description="Basic and acidic residues" evidence="1">
    <location>
        <begin position="44"/>
        <end position="53"/>
    </location>
</feature>
<name>A0A2Z7BA65_9LAMI</name>